<keyword evidence="4" id="KW-1185">Reference proteome</keyword>
<feature type="signal peptide" evidence="2">
    <location>
        <begin position="1"/>
        <end position="28"/>
    </location>
</feature>
<dbReference type="RefSeq" id="WP_123918034.1">
    <property type="nucleotide sequence ID" value="NZ_RKRA01000001.1"/>
</dbReference>
<dbReference type="Gene3D" id="2.130.10.10">
    <property type="entry name" value="YVTN repeat-like/Quinoprotein amine dehydrogenase"/>
    <property type="match status" value="1"/>
</dbReference>
<sequence length="424" mass="41715">MTRATRRVALRRGGAGAVLVLAALAGCADTGDDGAPVDPTPVVVGETAPTAPTGASLPLPLAPFRMVEPGWDQVPEELDGIFLGLAEPTADGDTSDGDMSDGDMSDGDGADGDTVDGAALRFVAADEQGTVLWEAARPPSCTGFALTRAGDRALAVLTDLAPTDDAVAGTTATAYDLTTGERVWGPVEVPGPHHGPGLVFSAAAPRATVGETGSRVVLDPATGEVLADESDGSDTAVVGEYDGTVLTAVDGELVATDAAGGTTAWRVSLASLGLDGTPTAVAGARPPHGTALLGEPGDATGALVDLADGAVLATDVADARRDPSSGTVVALGEEGVTGLPATGEPWEVPVADTRLAAAGGALVYMRVGDALQVLNATGAEAQAYGEAGSAGLAVPVLFSAGGAAVVTTETGYGLVTTAPSEAED</sequence>
<evidence type="ECO:0000313" key="3">
    <source>
        <dbReference type="EMBL" id="RPF28052.1"/>
    </source>
</evidence>
<evidence type="ECO:0000313" key="4">
    <source>
        <dbReference type="Proteomes" id="UP000280726"/>
    </source>
</evidence>
<dbReference type="InterPro" id="IPR015943">
    <property type="entry name" value="WD40/YVTN_repeat-like_dom_sf"/>
</dbReference>
<dbReference type="AlphaFoldDB" id="A0A3N4ZRD7"/>
<evidence type="ECO:0000256" key="2">
    <source>
        <dbReference type="SAM" id="SignalP"/>
    </source>
</evidence>
<feature type="region of interest" description="Disordered" evidence="1">
    <location>
        <begin position="86"/>
        <end position="112"/>
    </location>
</feature>
<dbReference type="OrthoDB" id="3422572at2"/>
<dbReference type="Proteomes" id="UP000280726">
    <property type="component" value="Unassembled WGS sequence"/>
</dbReference>
<reference evidence="3 4" key="1">
    <citation type="submission" date="2018-11" db="EMBL/GenBank/DDBJ databases">
        <title>Sequencing the genomes of 1000 actinobacteria strains.</title>
        <authorList>
            <person name="Klenk H.-P."/>
        </authorList>
    </citation>
    <scope>NUCLEOTIDE SEQUENCE [LARGE SCALE GENOMIC DNA]</scope>
    <source>
        <strain evidence="3 4">DSM 14418</strain>
    </source>
</reference>
<dbReference type="SUPFAM" id="SSF51004">
    <property type="entry name" value="C-terminal (heme d1) domain of cytochrome cd1-nitrite reductase"/>
    <property type="match status" value="1"/>
</dbReference>
<feature type="compositionally biased region" description="Acidic residues" evidence="1">
    <location>
        <begin position="93"/>
        <end position="112"/>
    </location>
</feature>
<dbReference type="InterPro" id="IPR011048">
    <property type="entry name" value="Haem_d1_sf"/>
</dbReference>
<dbReference type="PROSITE" id="PS51257">
    <property type="entry name" value="PROKAR_LIPOPROTEIN"/>
    <property type="match status" value="1"/>
</dbReference>
<proteinExistence type="predicted"/>
<dbReference type="EMBL" id="RKRA01000001">
    <property type="protein sequence ID" value="RPF28052.1"/>
    <property type="molecule type" value="Genomic_DNA"/>
</dbReference>
<name>A0A3N4ZRD7_9MICO</name>
<evidence type="ECO:0000256" key="1">
    <source>
        <dbReference type="SAM" id="MobiDB-lite"/>
    </source>
</evidence>
<gene>
    <name evidence="3" type="ORF">EDD32_2561</name>
</gene>
<organism evidence="3 4">
    <name type="scientific">Georgenia muralis</name>
    <dbReference type="NCBI Taxonomy" id="154117"/>
    <lineage>
        <taxon>Bacteria</taxon>
        <taxon>Bacillati</taxon>
        <taxon>Actinomycetota</taxon>
        <taxon>Actinomycetes</taxon>
        <taxon>Micrococcales</taxon>
        <taxon>Bogoriellaceae</taxon>
        <taxon>Georgenia</taxon>
    </lineage>
</organism>
<keyword evidence="2" id="KW-0732">Signal</keyword>
<accession>A0A3N4ZRD7</accession>
<feature type="chain" id="PRO_5018159151" evidence="2">
    <location>
        <begin position="29"/>
        <end position="424"/>
    </location>
</feature>
<protein>
    <submittedName>
        <fullName evidence="3">Putative pyrroloquinoline-quinone binding quinoprotein</fullName>
    </submittedName>
</protein>
<comment type="caution">
    <text evidence="3">The sequence shown here is derived from an EMBL/GenBank/DDBJ whole genome shotgun (WGS) entry which is preliminary data.</text>
</comment>